<evidence type="ECO:0000313" key="2">
    <source>
        <dbReference type="Proteomes" id="UP000430272"/>
    </source>
</evidence>
<dbReference type="PROSITE" id="PS51257">
    <property type="entry name" value="PROKAR_LIPOPROTEIN"/>
    <property type="match status" value="1"/>
</dbReference>
<evidence type="ECO:0008006" key="3">
    <source>
        <dbReference type="Google" id="ProtNLM"/>
    </source>
</evidence>
<proteinExistence type="predicted"/>
<sequence length="77" mass="8522">MFRSALSLTTLFGVVLALSSCETTNEDEWTGGGRKPFHQAEQTCEAQAGRLTEEKARPAFFTDCMRTFGWTRRSGAA</sequence>
<dbReference type="Proteomes" id="UP000430272">
    <property type="component" value="Unassembled WGS sequence"/>
</dbReference>
<dbReference type="EMBL" id="WTYD01000001">
    <property type="protein sequence ID" value="MXO53318.1"/>
    <property type="molecule type" value="Genomic_DNA"/>
</dbReference>
<keyword evidence="2" id="KW-1185">Reference proteome</keyword>
<organism evidence="1 2">
    <name type="scientific">Qipengyuania pelagi</name>
    <dbReference type="NCBI Taxonomy" id="994320"/>
    <lineage>
        <taxon>Bacteria</taxon>
        <taxon>Pseudomonadati</taxon>
        <taxon>Pseudomonadota</taxon>
        <taxon>Alphaproteobacteria</taxon>
        <taxon>Sphingomonadales</taxon>
        <taxon>Erythrobacteraceae</taxon>
        <taxon>Qipengyuania</taxon>
    </lineage>
</organism>
<dbReference type="OrthoDB" id="7428721at2"/>
<comment type="caution">
    <text evidence="1">The sequence shown here is derived from an EMBL/GenBank/DDBJ whole genome shotgun (WGS) entry which is preliminary data.</text>
</comment>
<protein>
    <recommendedName>
        <fullName evidence="3">Entry exclusion lipoprotein TrbK</fullName>
    </recommendedName>
</protein>
<dbReference type="RefSeq" id="WP_160660192.1">
    <property type="nucleotide sequence ID" value="NZ_BAABDV010000001.1"/>
</dbReference>
<evidence type="ECO:0000313" key="1">
    <source>
        <dbReference type="EMBL" id="MXO53318.1"/>
    </source>
</evidence>
<accession>A0A844Y8G1</accession>
<name>A0A844Y8G1_9SPHN</name>
<gene>
    <name evidence="1" type="ORF">GRI47_04765</name>
</gene>
<dbReference type="AlphaFoldDB" id="A0A844Y8G1"/>
<reference evidence="1 2" key="1">
    <citation type="submission" date="2019-12" db="EMBL/GenBank/DDBJ databases">
        <title>Genomic-based taxomic classification of the family Erythrobacteraceae.</title>
        <authorList>
            <person name="Xu L."/>
        </authorList>
    </citation>
    <scope>NUCLEOTIDE SEQUENCE [LARGE SCALE GENOMIC DNA]</scope>
    <source>
        <strain evidence="1 2">JCM 17468</strain>
    </source>
</reference>